<dbReference type="InterPro" id="IPR052715">
    <property type="entry name" value="RAYT_transposase"/>
</dbReference>
<feature type="domain" description="Transposase IS200-like" evidence="1">
    <location>
        <begin position="13"/>
        <end position="147"/>
    </location>
</feature>
<reference evidence="2 3" key="1">
    <citation type="submission" date="2019-02" db="EMBL/GenBank/DDBJ databases">
        <title>Deep-cultivation of Planctomycetes and their phenomic and genomic characterization uncovers novel biology.</title>
        <authorList>
            <person name="Wiegand S."/>
            <person name="Jogler M."/>
            <person name="Boedeker C."/>
            <person name="Pinto D."/>
            <person name="Vollmers J."/>
            <person name="Rivas-Marin E."/>
            <person name="Kohn T."/>
            <person name="Peeters S.H."/>
            <person name="Heuer A."/>
            <person name="Rast P."/>
            <person name="Oberbeckmann S."/>
            <person name="Bunk B."/>
            <person name="Jeske O."/>
            <person name="Meyerdierks A."/>
            <person name="Storesund J.E."/>
            <person name="Kallscheuer N."/>
            <person name="Luecker S."/>
            <person name="Lage O.M."/>
            <person name="Pohl T."/>
            <person name="Merkel B.J."/>
            <person name="Hornburger P."/>
            <person name="Mueller R.-W."/>
            <person name="Bruemmer F."/>
            <person name="Labrenz M."/>
            <person name="Spormann A.M."/>
            <person name="Op Den Camp H."/>
            <person name="Overmann J."/>
            <person name="Amann R."/>
            <person name="Jetten M.S.M."/>
            <person name="Mascher T."/>
            <person name="Medema M.H."/>
            <person name="Devos D.P."/>
            <person name="Kaster A.-K."/>
            <person name="Ovreas L."/>
            <person name="Rohde M."/>
            <person name="Galperin M.Y."/>
            <person name="Jogler C."/>
        </authorList>
    </citation>
    <scope>NUCLEOTIDE SEQUENCE [LARGE SCALE GENOMIC DNA]</scope>
    <source>
        <strain evidence="2 3">KOR34</strain>
    </source>
</reference>
<dbReference type="PANTHER" id="PTHR36966:SF1">
    <property type="entry name" value="REP-ASSOCIATED TYROSINE TRANSPOSASE"/>
    <property type="match status" value="1"/>
</dbReference>
<dbReference type="RefSeq" id="WP_146567221.1">
    <property type="nucleotide sequence ID" value="NZ_SIHJ01000002.1"/>
</dbReference>
<dbReference type="SUPFAM" id="SSF143422">
    <property type="entry name" value="Transposase IS200-like"/>
    <property type="match status" value="1"/>
</dbReference>
<organism evidence="2 3">
    <name type="scientific">Posidoniimonas corsicana</name>
    <dbReference type="NCBI Taxonomy" id="1938618"/>
    <lineage>
        <taxon>Bacteria</taxon>
        <taxon>Pseudomonadati</taxon>
        <taxon>Planctomycetota</taxon>
        <taxon>Planctomycetia</taxon>
        <taxon>Pirellulales</taxon>
        <taxon>Lacipirellulaceae</taxon>
        <taxon>Posidoniimonas</taxon>
    </lineage>
</organism>
<dbReference type="OrthoDB" id="9794403at2"/>
<name>A0A5C5V6C5_9BACT</name>
<dbReference type="NCBIfam" id="NF047646">
    <property type="entry name" value="REP_Tyr_transpos"/>
    <property type="match status" value="1"/>
</dbReference>
<dbReference type="GO" id="GO:0043565">
    <property type="term" value="F:sequence-specific DNA binding"/>
    <property type="evidence" value="ECO:0007669"/>
    <property type="project" value="TreeGrafter"/>
</dbReference>
<evidence type="ECO:0000313" key="2">
    <source>
        <dbReference type="EMBL" id="TWT34076.1"/>
    </source>
</evidence>
<keyword evidence="3" id="KW-1185">Reference proteome</keyword>
<dbReference type="SMART" id="SM01321">
    <property type="entry name" value="Y1_Tnp"/>
    <property type="match status" value="1"/>
</dbReference>
<evidence type="ECO:0000259" key="1">
    <source>
        <dbReference type="SMART" id="SM01321"/>
    </source>
</evidence>
<dbReference type="Pfam" id="PF01797">
    <property type="entry name" value="Y1_Tnp"/>
    <property type="match status" value="1"/>
</dbReference>
<dbReference type="GO" id="GO:0004803">
    <property type="term" value="F:transposase activity"/>
    <property type="evidence" value="ECO:0007669"/>
    <property type="project" value="InterPro"/>
</dbReference>
<dbReference type="EMBL" id="SIHJ01000002">
    <property type="protein sequence ID" value="TWT34076.1"/>
    <property type="molecule type" value="Genomic_DNA"/>
</dbReference>
<accession>A0A5C5V6C5</accession>
<gene>
    <name evidence="2" type="ORF">KOR34_39120</name>
</gene>
<comment type="caution">
    <text evidence="2">The sequence shown here is derived from an EMBL/GenBank/DDBJ whole genome shotgun (WGS) entry which is preliminary data.</text>
</comment>
<dbReference type="Proteomes" id="UP000316714">
    <property type="component" value="Unassembled WGS sequence"/>
</dbReference>
<evidence type="ECO:0000313" key="3">
    <source>
        <dbReference type="Proteomes" id="UP000316714"/>
    </source>
</evidence>
<dbReference type="GO" id="GO:0006313">
    <property type="term" value="P:DNA transposition"/>
    <property type="evidence" value="ECO:0007669"/>
    <property type="project" value="InterPro"/>
</dbReference>
<dbReference type="InterPro" id="IPR036515">
    <property type="entry name" value="Transposase_17_sf"/>
</dbReference>
<sequence>MQRHGPHRKSFNLPGHAHELTFSCFQRFQLLSKPRTCEWLAESIEHARSRLNYDLWAFVFLPEHVHLVVHPREPDYSVSDFLELVKQPTSRKALAFVRSNAPEWVPRLQQRRGSRIESHFWLPGGGYDRNISEPSTLEKMIEYTHMNPVRRGLVEKTRDWKWSSAGWYEGLEPNRLKPDAISPEWLVE</sequence>
<dbReference type="InterPro" id="IPR002686">
    <property type="entry name" value="Transposase_17"/>
</dbReference>
<proteinExistence type="predicted"/>
<dbReference type="AlphaFoldDB" id="A0A5C5V6C5"/>
<protein>
    <submittedName>
        <fullName evidence="2">Transposase IS200 like protein</fullName>
    </submittedName>
</protein>
<dbReference type="Gene3D" id="3.30.70.1290">
    <property type="entry name" value="Transposase IS200-like"/>
    <property type="match status" value="1"/>
</dbReference>
<dbReference type="PANTHER" id="PTHR36966">
    <property type="entry name" value="REP-ASSOCIATED TYROSINE TRANSPOSASE"/>
    <property type="match status" value="1"/>
</dbReference>